<accession>A0A1N7L6U5</accession>
<feature type="region of interest" description="Disordered" evidence="5">
    <location>
        <begin position="1"/>
        <end position="20"/>
    </location>
</feature>
<dbReference type="Proteomes" id="UP000185678">
    <property type="component" value="Unassembled WGS sequence"/>
</dbReference>
<feature type="transmembrane region" description="Helical" evidence="6">
    <location>
        <begin position="228"/>
        <end position="246"/>
    </location>
</feature>
<dbReference type="PANTHER" id="PTHR11814">
    <property type="entry name" value="SULFATE TRANSPORTER"/>
    <property type="match status" value="1"/>
</dbReference>
<evidence type="ECO:0000256" key="6">
    <source>
        <dbReference type="SAM" id="Phobius"/>
    </source>
</evidence>
<dbReference type="EMBL" id="FTOA01000003">
    <property type="protein sequence ID" value="SIS69511.1"/>
    <property type="molecule type" value="Genomic_DNA"/>
</dbReference>
<dbReference type="CDD" id="cd07042">
    <property type="entry name" value="STAS_SulP_like_sulfate_transporter"/>
    <property type="match status" value="1"/>
</dbReference>
<feature type="transmembrane region" description="Helical" evidence="6">
    <location>
        <begin position="55"/>
        <end position="76"/>
    </location>
</feature>
<organism evidence="8 9">
    <name type="scientific">Insolitispirillum peregrinum</name>
    <dbReference type="NCBI Taxonomy" id="80876"/>
    <lineage>
        <taxon>Bacteria</taxon>
        <taxon>Pseudomonadati</taxon>
        <taxon>Pseudomonadota</taxon>
        <taxon>Alphaproteobacteria</taxon>
        <taxon>Rhodospirillales</taxon>
        <taxon>Novispirillaceae</taxon>
        <taxon>Insolitispirillum</taxon>
    </lineage>
</organism>
<dbReference type="PROSITE" id="PS50801">
    <property type="entry name" value="STAS"/>
    <property type="match status" value="1"/>
</dbReference>
<evidence type="ECO:0000259" key="7">
    <source>
        <dbReference type="PROSITE" id="PS50801"/>
    </source>
</evidence>
<dbReference type="STRING" id="80876.SAMN05421779_103145"/>
<feature type="transmembrane region" description="Helical" evidence="6">
    <location>
        <begin position="83"/>
        <end position="104"/>
    </location>
</feature>
<evidence type="ECO:0000313" key="9">
    <source>
        <dbReference type="Proteomes" id="UP000185678"/>
    </source>
</evidence>
<dbReference type="SUPFAM" id="SSF52091">
    <property type="entry name" value="SpoIIaa-like"/>
    <property type="match status" value="1"/>
</dbReference>
<evidence type="ECO:0000256" key="4">
    <source>
        <dbReference type="ARBA" id="ARBA00023136"/>
    </source>
</evidence>
<evidence type="ECO:0000256" key="3">
    <source>
        <dbReference type="ARBA" id="ARBA00022989"/>
    </source>
</evidence>
<name>A0A1N7L6U5_9PROT</name>
<evidence type="ECO:0000256" key="2">
    <source>
        <dbReference type="ARBA" id="ARBA00022692"/>
    </source>
</evidence>
<dbReference type="RefSeq" id="WP_076399788.1">
    <property type="nucleotide sequence ID" value="NZ_FTOA01000003.1"/>
</dbReference>
<feature type="transmembrane region" description="Helical" evidence="6">
    <location>
        <begin position="124"/>
        <end position="143"/>
    </location>
</feature>
<dbReference type="OrthoDB" id="9769739at2"/>
<sequence>MDKTSPSTIDQSSPSDPLAPPPFRPAPLPWWGLFIPKLFTVLREGYGATMFRGDLIAGLTVAVVALPLSMALAIASGTTPDRGLITAVIAGFLISALGGSRFQIGGPTGAFVVIVYDIIHRHGYDGLVIATLIAGVMLIAFGLARLGTYIKYIPYPVITGFTSGIALIIFSSQINDLFGLKIKDAPPEFIDKWHVLLQALPNLDLPTTGVAACTLGLILLARRLRPTWPAFLIGVTGGAVAVWAFQLPVETIGSRFGGIPQTLPAPHLPAVSLEKIRALLPEALTIALLAGIESLLSAVVADGMTGRKHRSNCELVGQGIANVAAGMMGGFCATGAIARTATNIRSGAHSPVAGMIHALALLAFILVAAPLASYLPLASLAATLVVVAWNMSEYQHFRHLLHSPPGDRLMLLTTFGLTVLVDLTVAIQVGVVMAAILFMHRMAHAVEAESGIKLIAEDVNEFADTERTAYEPSAPTTGRNQAATVVYTINGPFFFGVASKVGDVLEQIGKPPKVFIIDMHNVPVIDATATHALQAAIATCHQHGTIVQLRGVRPMPRTVLQDMGLVDGTDVQFVDA</sequence>
<dbReference type="Pfam" id="PF01740">
    <property type="entry name" value="STAS"/>
    <property type="match status" value="1"/>
</dbReference>
<feature type="transmembrane region" description="Helical" evidence="6">
    <location>
        <begin position="203"/>
        <end position="221"/>
    </location>
</feature>
<dbReference type="GO" id="GO:0016020">
    <property type="term" value="C:membrane"/>
    <property type="evidence" value="ECO:0007669"/>
    <property type="project" value="UniProtKB-SubCell"/>
</dbReference>
<comment type="subcellular location">
    <subcellularLocation>
        <location evidence="1">Membrane</location>
        <topology evidence="1">Multi-pass membrane protein</topology>
    </subcellularLocation>
</comment>
<dbReference type="InterPro" id="IPR036513">
    <property type="entry name" value="STAS_dom_sf"/>
</dbReference>
<feature type="transmembrane region" description="Helical" evidence="6">
    <location>
        <begin position="155"/>
        <end position="174"/>
    </location>
</feature>
<keyword evidence="2 6" id="KW-0812">Transmembrane</keyword>
<gene>
    <name evidence="8" type="ORF">SAMN05421779_103145</name>
</gene>
<dbReference type="InterPro" id="IPR001902">
    <property type="entry name" value="SLC26A/SulP_fam"/>
</dbReference>
<feature type="transmembrane region" description="Helical" evidence="6">
    <location>
        <begin position="409"/>
        <end position="438"/>
    </location>
</feature>
<dbReference type="GO" id="GO:0055085">
    <property type="term" value="P:transmembrane transport"/>
    <property type="evidence" value="ECO:0007669"/>
    <property type="project" value="InterPro"/>
</dbReference>
<keyword evidence="4 6" id="KW-0472">Membrane</keyword>
<reference evidence="8 9" key="1">
    <citation type="submission" date="2017-01" db="EMBL/GenBank/DDBJ databases">
        <authorList>
            <person name="Mah S.A."/>
            <person name="Swanson W.J."/>
            <person name="Moy G.W."/>
            <person name="Vacquier V.D."/>
        </authorList>
    </citation>
    <scope>NUCLEOTIDE SEQUENCE [LARGE SCALE GENOMIC DNA]</scope>
    <source>
        <strain evidence="8 9">DSM 11589</strain>
    </source>
</reference>
<feature type="domain" description="STAS" evidence="7">
    <location>
        <begin position="485"/>
        <end position="576"/>
    </location>
</feature>
<dbReference type="InterPro" id="IPR011547">
    <property type="entry name" value="SLC26A/SulP_dom"/>
</dbReference>
<feature type="compositionally biased region" description="Polar residues" evidence="5">
    <location>
        <begin position="1"/>
        <end position="11"/>
    </location>
</feature>
<proteinExistence type="predicted"/>
<keyword evidence="9" id="KW-1185">Reference proteome</keyword>
<keyword evidence="3 6" id="KW-1133">Transmembrane helix</keyword>
<evidence type="ECO:0000256" key="5">
    <source>
        <dbReference type="SAM" id="MobiDB-lite"/>
    </source>
</evidence>
<feature type="transmembrane region" description="Helical" evidence="6">
    <location>
        <begin position="359"/>
        <end position="389"/>
    </location>
</feature>
<evidence type="ECO:0000256" key="1">
    <source>
        <dbReference type="ARBA" id="ARBA00004141"/>
    </source>
</evidence>
<dbReference type="AlphaFoldDB" id="A0A1N7L6U5"/>
<evidence type="ECO:0000313" key="8">
    <source>
        <dbReference type="EMBL" id="SIS69511.1"/>
    </source>
</evidence>
<dbReference type="Gene3D" id="3.30.750.24">
    <property type="entry name" value="STAS domain"/>
    <property type="match status" value="1"/>
</dbReference>
<dbReference type="InterPro" id="IPR002645">
    <property type="entry name" value="STAS_dom"/>
</dbReference>
<dbReference type="Pfam" id="PF00916">
    <property type="entry name" value="Sulfate_transp"/>
    <property type="match status" value="1"/>
</dbReference>
<protein>
    <submittedName>
        <fullName evidence="8">Sulfate permease, SulP family</fullName>
    </submittedName>
</protein>
<feature type="transmembrane region" description="Helical" evidence="6">
    <location>
        <begin position="283"/>
        <end position="301"/>
    </location>
</feature>